<dbReference type="RefSeq" id="XP_015883416.3">
    <property type="nucleotide sequence ID" value="XM_016027930.3"/>
</dbReference>
<evidence type="ECO:0000256" key="1">
    <source>
        <dbReference type="SAM" id="Phobius"/>
    </source>
</evidence>
<keyword evidence="1" id="KW-1133">Transmembrane helix</keyword>
<keyword evidence="2" id="KW-1185">Reference proteome</keyword>
<feature type="transmembrane region" description="Helical" evidence="1">
    <location>
        <begin position="227"/>
        <end position="248"/>
    </location>
</feature>
<reference evidence="2" key="1">
    <citation type="submission" date="2025-05" db="UniProtKB">
        <authorList>
            <consortium name="RefSeq"/>
        </authorList>
    </citation>
    <scope>NUCLEOTIDE SEQUENCE [LARGE SCALE GENOMIC DNA]</scope>
</reference>
<organism evidence="2 3">
    <name type="scientific">Ziziphus jujuba</name>
    <name type="common">Chinese jujube</name>
    <name type="synonym">Ziziphus sativa</name>
    <dbReference type="NCBI Taxonomy" id="326968"/>
    <lineage>
        <taxon>Eukaryota</taxon>
        <taxon>Viridiplantae</taxon>
        <taxon>Streptophyta</taxon>
        <taxon>Embryophyta</taxon>
        <taxon>Tracheophyta</taxon>
        <taxon>Spermatophyta</taxon>
        <taxon>Magnoliopsida</taxon>
        <taxon>eudicotyledons</taxon>
        <taxon>Gunneridae</taxon>
        <taxon>Pentapetalae</taxon>
        <taxon>rosids</taxon>
        <taxon>fabids</taxon>
        <taxon>Rosales</taxon>
        <taxon>Rhamnaceae</taxon>
        <taxon>Paliureae</taxon>
        <taxon>Ziziphus</taxon>
    </lineage>
</organism>
<gene>
    <name evidence="3" type="primary">LOC107419188</name>
</gene>
<dbReference type="InParanoid" id="A0A6P3ZR44"/>
<reference evidence="3" key="2">
    <citation type="submission" date="2025-08" db="UniProtKB">
        <authorList>
            <consortium name="RefSeq"/>
        </authorList>
    </citation>
    <scope>IDENTIFICATION</scope>
    <source>
        <tissue evidence="3">Seedling</tissue>
    </source>
</reference>
<dbReference type="Proteomes" id="UP001652623">
    <property type="component" value="Chromosome 1"/>
</dbReference>
<dbReference type="FunCoup" id="A0A6P3ZR44">
    <property type="interactions" value="56"/>
</dbReference>
<dbReference type="PANTHER" id="PTHR33133:SF21">
    <property type="entry name" value="TRANSMEMBRANE PROTEIN"/>
    <property type="match status" value="1"/>
</dbReference>
<feature type="transmembrane region" description="Helical" evidence="1">
    <location>
        <begin position="147"/>
        <end position="164"/>
    </location>
</feature>
<dbReference type="GeneID" id="107419188"/>
<accession>A0A6P3ZR44</accession>
<protein>
    <submittedName>
        <fullName evidence="3">Uncharacterized protein LOC107419188</fullName>
    </submittedName>
</protein>
<feature type="transmembrane region" description="Helical" evidence="1">
    <location>
        <begin position="184"/>
        <end position="206"/>
    </location>
</feature>
<feature type="transmembrane region" description="Helical" evidence="1">
    <location>
        <begin position="103"/>
        <end position="126"/>
    </location>
</feature>
<feature type="transmembrane region" description="Helical" evidence="1">
    <location>
        <begin position="268"/>
        <end position="290"/>
    </location>
</feature>
<keyword evidence="1" id="KW-0472">Membrane</keyword>
<dbReference type="KEGG" id="zju:107419188"/>
<evidence type="ECO:0000313" key="2">
    <source>
        <dbReference type="Proteomes" id="UP001652623"/>
    </source>
</evidence>
<name>A0A6P3ZR44_ZIZJJ</name>
<dbReference type="PANTHER" id="PTHR33133">
    <property type="entry name" value="OS08G0107100 PROTEIN-RELATED"/>
    <property type="match status" value="1"/>
</dbReference>
<evidence type="ECO:0000313" key="3">
    <source>
        <dbReference type="RefSeq" id="XP_015883416.3"/>
    </source>
</evidence>
<keyword evidence="1" id="KW-0812">Transmembrane</keyword>
<dbReference type="AlphaFoldDB" id="A0A6P3ZR44"/>
<sequence>MSHQDSHHTRQTHSTFTTTLDTLLRSTSIFLRNKRIFLSIFALTTFPLSFLLFSLSFSTRSLKFQIHHLEAVAVFASTHLESLFLRLDSRINAVSLLRIKALFFLPCYALSLLAAVTSVSSTYLAYGGKRPSFVTALNAVRLTWKRPLVTSICVYVLLLAYAPIPRVLAVVLSGSPAVGIPVVVIGLGVEVYLMAVMSVGMVVSIAEERCGWEAIRVGWGLMAGRRVSGWVLSGGFLLVATGIIRSGGNGMEEEVEGDYWWSVVGKEMGLMGMYGMVVMWSYVVATVFYCDCRTCHGFPTTHHHPSHMEVIMV</sequence>
<feature type="transmembrane region" description="Helical" evidence="1">
    <location>
        <begin position="36"/>
        <end position="57"/>
    </location>
</feature>
<proteinExistence type="predicted"/>